<dbReference type="PROSITE" id="PS50977">
    <property type="entry name" value="HTH_TETR_2"/>
    <property type="match status" value="1"/>
</dbReference>
<dbReference type="Pfam" id="PF13305">
    <property type="entry name" value="TetR_C_33"/>
    <property type="match status" value="1"/>
</dbReference>
<evidence type="ECO:0000256" key="1">
    <source>
        <dbReference type="ARBA" id="ARBA00023015"/>
    </source>
</evidence>
<keyword evidence="3" id="KW-0804">Transcription</keyword>
<dbReference type="PANTHER" id="PTHR30055">
    <property type="entry name" value="HTH-TYPE TRANSCRIPTIONAL REGULATOR RUTR"/>
    <property type="match status" value="1"/>
</dbReference>
<protein>
    <submittedName>
        <fullName evidence="6">TetR/AcrR family transcriptional regulator</fullName>
    </submittedName>
</protein>
<dbReference type="SUPFAM" id="SSF48498">
    <property type="entry name" value="Tetracyclin repressor-like, C-terminal domain"/>
    <property type="match status" value="1"/>
</dbReference>
<dbReference type="InterPro" id="IPR050109">
    <property type="entry name" value="HTH-type_TetR-like_transc_reg"/>
</dbReference>
<name>A0A3A5L4M9_9HYPH</name>
<keyword evidence="2 4" id="KW-0238">DNA-binding</keyword>
<dbReference type="InterPro" id="IPR036271">
    <property type="entry name" value="Tet_transcr_reg_TetR-rel_C_sf"/>
</dbReference>
<dbReference type="RefSeq" id="WP_120013493.1">
    <property type="nucleotide sequence ID" value="NZ_QZWZ01000004.1"/>
</dbReference>
<dbReference type="Gene3D" id="1.10.357.10">
    <property type="entry name" value="Tetracycline Repressor, domain 2"/>
    <property type="match status" value="1"/>
</dbReference>
<proteinExistence type="predicted"/>
<sequence>MPKAKTPRRTGYHHGNLREVLIDAAVQLVEEGGPGNVSVREAAKRAGVSPGAPFRHFANKTALMTAVAEQAMSRFRSEITNAVESVATDDPIERFAAVGIAYLRWAIRNPTHFQVISTRSLIDWDSSESLRHDNEAVRALVEGSMVEAQRRNMLRSYDIAETQIAARALVYGLARMCIDGHFAQWAVAGHTAEQTAQDVLKHFVALIGNEPETAKKADLTLEHPD</sequence>
<evidence type="ECO:0000256" key="4">
    <source>
        <dbReference type="PROSITE-ProRule" id="PRU00335"/>
    </source>
</evidence>
<dbReference type="EMBL" id="QZWZ01000004">
    <property type="protein sequence ID" value="RJT40970.1"/>
    <property type="molecule type" value="Genomic_DNA"/>
</dbReference>
<dbReference type="PRINTS" id="PR00455">
    <property type="entry name" value="HTHTETR"/>
</dbReference>
<dbReference type="SUPFAM" id="SSF46689">
    <property type="entry name" value="Homeodomain-like"/>
    <property type="match status" value="1"/>
</dbReference>
<dbReference type="InterPro" id="IPR025996">
    <property type="entry name" value="MT1864/Rv1816-like_C"/>
</dbReference>
<evidence type="ECO:0000256" key="3">
    <source>
        <dbReference type="ARBA" id="ARBA00023163"/>
    </source>
</evidence>
<organism evidence="6 7">
    <name type="scientific">Mesorhizobium waimense</name>
    <dbReference type="NCBI Taxonomy" id="1300307"/>
    <lineage>
        <taxon>Bacteria</taxon>
        <taxon>Pseudomonadati</taxon>
        <taxon>Pseudomonadota</taxon>
        <taxon>Alphaproteobacteria</taxon>
        <taxon>Hyphomicrobiales</taxon>
        <taxon>Phyllobacteriaceae</taxon>
        <taxon>Mesorhizobium</taxon>
    </lineage>
</organism>
<dbReference type="Pfam" id="PF00440">
    <property type="entry name" value="TetR_N"/>
    <property type="match status" value="1"/>
</dbReference>
<comment type="caution">
    <text evidence="6">The sequence shown here is derived from an EMBL/GenBank/DDBJ whole genome shotgun (WGS) entry which is preliminary data.</text>
</comment>
<dbReference type="InterPro" id="IPR009057">
    <property type="entry name" value="Homeodomain-like_sf"/>
</dbReference>
<feature type="domain" description="HTH tetR-type" evidence="5">
    <location>
        <begin position="15"/>
        <end position="75"/>
    </location>
</feature>
<dbReference type="PANTHER" id="PTHR30055:SF201">
    <property type="entry name" value="TRANSCRIPTIONAL REGULATORY PROTEIN"/>
    <property type="match status" value="1"/>
</dbReference>
<reference evidence="6 7" key="1">
    <citation type="submission" date="2018-09" db="EMBL/GenBank/DDBJ databases">
        <title>Mesorhizobium carmichaelinearum sp. nov. isolated from Carmichaelinea spp. root nodules in New Zealand.</title>
        <authorList>
            <person name="De Meyer S.E."/>
        </authorList>
    </citation>
    <scope>NUCLEOTIDE SEQUENCE [LARGE SCALE GENOMIC DNA]</scope>
    <source>
        <strain evidence="6 7">ICMP19557</strain>
    </source>
</reference>
<keyword evidence="7" id="KW-1185">Reference proteome</keyword>
<dbReference type="OrthoDB" id="7056813at2"/>
<evidence type="ECO:0000313" key="7">
    <source>
        <dbReference type="Proteomes" id="UP000272706"/>
    </source>
</evidence>
<keyword evidence="1" id="KW-0805">Transcription regulation</keyword>
<dbReference type="GO" id="GO:0003700">
    <property type="term" value="F:DNA-binding transcription factor activity"/>
    <property type="evidence" value="ECO:0007669"/>
    <property type="project" value="TreeGrafter"/>
</dbReference>
<gene>
    <name evidence="6" type="ORF">D3227_07560</name>
</gene>
<dbReference type="Proteomes" id="UP000272706">
    <property type="component" value="Unassembled WGS sequence"/>
</dbReference>
<evidence type="ECO:0000259" key="5">
    <source>
        <dbReference type="PROSITE" id="PS50977"/>
    </source>
</evidence>
<accession>A0A3A5L4M9</accession>
<dbReference type="InterPro" id="IPR001647">
    <property type="entry name" value="HTH_TetR"/>
</dbReference>
<dbReference type="GO" id="GO:0000976">
    <property type="term" value="F:transcription cis-regulatory region binding"/>
    <property type="evidence" value="ECO:0007669"/>
    <property type="project" value="TreeGrafter"/>
</dbReference>
<evidence type="ECO:0000313" key="6">
    <source>
        <dbReference type="EMBL" id="RJT40970.1"/>
    </source>
</evidence>
<dbReference type="AlphaFoldDB" id="A0A3A5L4M9"/>
<feature type="DNA-binding region" description="H-T-H motif" evidence="4">
    <location>
        <begin position="38"/>
        <end position="57"/>
    </location>
</feature>
<evidence type="ECO:0000256" key="2">
    <source>
        <dbReference type="ARBA" id="ARBA00023125"/>
    </source>
</evidence>